<gene>
    <name evidence="1" type="ORF">LCY76_23445</name>
</gene>
<keyword evidence="2" id="KW-1185">Reference proteome</keyword>
<dbReference type="RefSeq" id="WP_248254895.1">
    <property type="nucleotide sequence ID" value="NZ_JAIWJX010000004.1"/>
</dbReference>
<evidence type="ECO:0008006" key="3">
    <source>
        <dbReference type="Google" id="ProtNLM"/>
    </source>
</evidence>
<evidence type="ECO:0000313" key="1">
    <source>
        <dbReference type="EMBL" id="MCK6259530.1"/>
    </source>
</evidence>
<comment type="caution">
    <text evidence="1">The sequence shown here is derived from an EMBL/GenBank/DDBJ whole genome shotgun (WGS) entry which is preliminary data.</text>
</comment>
<name>A0A9X1XIG0_9BACL</name>
<sequence>MKYENANEIFPLMKDEVTAKKAETIFHYIFDNFTDSKVVSLRSCISIAKQGDNHRKYATISVENGNSLLLHYPLELREKISINASKYKIKFSIPRRYGNQINIKLDDILSLDDLHELIEIAYKNPRMKKSAII</sequence>
<reference evidence="1" key="1">
    <citation type="submission" date="2021-09" db="EMBL/GenBank/DDBJ databases">
        <title>Genome analysis of Fictibacillus sp. KIGAM418 isolated from marine sediment.</title>
        <authorList>
            <person name="Seo M.-J."/>
            <person name="Cho E.-S."/>
            <person name="Hwang C.Y."/>
        </authorList>
    </citation>
    <scope>NUCLEOTIDE SEQUENCE</scope>
    <source>
        <strain evidence="1">KIGAM418</strain>
    </source>
</reference>
<dbReference type="Proteomes" id="UP001139011">
    <property type="component" value="Unassembled WGS sequence"/>
</dbReference>
<proteinExistence type="predicted"/>
<evidence type="ECO:0000313" key="2">
    <source>
        <dbReference type="Proteomes" id="UP001139011"/>
    </source>
</evidence>
<dbReference type="EMBL" id="JAIWJX010000004">
    <property type="protein sequence ID" value="MCK6259530.1"/>
    <property type="molecule type" value="Genomic_DNA"/>
</dbReference>
<dbReference type="AlphaFoldDB" id="A0A9X1XIG0"/>
<protein>
    <recommendedName>
        <fullName evidence="3">DUF5655 domain-containing protein</fullName>
    </recommendedName>
</protein>
<organism evidence="1 2">
    <name type="scientific">Fictibacillus marinisediminis</name>
    <dbReference type="NCBI Taxonomy" id="2878389"/>
    <lineage>
        <taxon>Bacteria</taxon>
        <taxon>Bacillati</taxon>
        <taxon>Bacillota</taxon>
        <taxon>Bacilli</taxon>
        <taxon>Bacillales</taxon>
        <taxon>Fictibacillaceae</taxon>
        <taxon>Fictibacillus</taxon>
    </lineage>
</organism>
<accession>A0A9X1XIG0</accession>